<dbReference type="Pfam" id="PF00990">
    <property type="entry name" value="GGDEF"/>
    <property type="match status" value="1"/>
</dbReference>
<dbReference type="SMART" id="SM00267">
    <property type="entry name" value="GGDEF"/>
    <property type="match status" value="1"/>
</dbReference>
<dbReference type="Pfam" id="PF05227">
    <property type="entry name" value="CHASE3"/>
    <property type="match status" value="1"/>
</dbReference>
<proteinExistence type="predicted"/>
<evidence type="ECO:0000313" key="6">
    <source>
        <dbReference type="Proteomes" id="UP001429354"/>
    </source>
</evidence>
<gene>
    <name evidence="5" type="ORF">DT603_03260</name>
</gene>
<dbReference type="NCBIfam" id="TIGR00254">
    <property type="entry name" value="GGDEF"/>
    <property type="match status" value="1"/>
</dbReference>
<keyword evidence="3" id="KW-0472">Membrane</keyword>
<dbReference type="Gene3D" id="3.30.450.40">
    <property type="match status" value="1"/>
</dbReference>
<feature type="transmembrane region" description="Helical" evidence="3">
    <location>
        <begin position="12"/>
        <end position="31"/>
    </location>
</feature>
<reference evidence="5 6" key="1">
    <citation type="submission" date="2018-07" db="EMBL/GenBank/DDBJ databases">
        <title>Whole genome Sequencing of Pseudoxanthomonas gei KCTC 32298 (T).</title>
        <authorList>
            <person name="Kumar S."/>
            <person name="Bansal K."/>
            <person name="Kaur A."/>
            <person name="Patil P."/>
            <person name="Sharma S."/>
            <person name="Patil P.B."/>
        </authorList>
    </citation>
    <scope>NUCLEOTIDE SEQUENCE [LARGE SCALE GENOMIC DNA]</scope>
    <source>
        <strain evidence="5 6">KCTC 32298</strain>
    </source>
</reference>
<dbReference type="CDD" id="cd19410">
    <property type="entry name" value="HK9-like_sensor"/>
    <property type="match status" value="1"/>
</dbReference>
<dbReference type="RefSeq" id="WP_162348426.1">
    <property type="nucleotide sequence ID" value="NZ_QOVG01000002.1"/>
</dbReference>
<accession>A0ABX0AED1</accession>
<evidence type="ECO:0000259" key="4">
    <source>
        <dbReference type="PROSITE" id="PS50887"/>
    </source>
</evidence>
<feature type="domain" description="GGDEF" evidence="4">
    <location>
        <begin position="425"/>
        <end position="559"/>
    </location>
</feature>
<keyword evidence="6" id="KW-1185">Reference proteome</keyword>
<evidence type="ECO:0000256" key="1">
    <source>
        <dbReference type="ARBA" id="ARBA00012528"/>
    </source>
</evidence>
<dbReference type="SUPFAM" id="SSF55073">
    <property type="entry name" value="Nucleotide cyclase"/>
    <property type="match status" value="1"/>
</dbReference>
<dbReference type="InterPro" id="IPR029016">
    <property type="entry name" value="GAF-like_dom_sf"/>
</dbReference>
<organism evidence="5 6">
    <name type="scientific">Pseudoxanthomonas gei</name>
    <dbReference type="NCBI Taxonomy" id="1383030"/>
    <lineage>
        <taxon>Bacteria</taxon>
        <taxon>Pseudomonadati</taxon>
        <taxon>Pseudomonadota</taxon>
        <taxon>Gammaproteobacteria</taxon>
        <taxon>Lysobacterales</taxon>
        <taxon>Lysobacteraceae</taxon>
        <taxon>Pseudoxanthomonas</taxon>
    </lineage>
</organism>
<comment type="caution">
    <text evidence="5">The sequence shown here is derived from an EMBL/GenBank/DDBJ whole genome shotgun (WGS) entry which is preliminary data.</text>
</comment>
<dbReference type="InterPro" id="IPR043128">
    <property type="entry name" value="Rev_trsase/Diguanyl_cyclase"/>
</dbReference>
<comment type="catalytic activity">
    <reaction evidence="2">
        <text>2 GTP = 3',3'-c-di-GMP + 2 diphosphate</text>
        <dbReference type="Rhea" id="RHEA:24898"/>
        <dbReference type="ChEBI" id="CHEBI:33019"/>
        <dbReference type="ChEBI" id="CHEBI:37565"/>
        <dbReference type="ChEBI" id="CHEBI:58805"/>
        <dbReference type="EC" id="2.7.7.65"/>
    </reaction>
</comment>
<dbReference type="SUPFAM" id="SSF55781">
    <property type="entry name" value="GAF domain-like"/>
    <property type="match status" value="1"/>
</dbReference>
<dbReference type="Gene3D" id="3.30.70.270">
    <property type="match status" value="1"/>
</dbReference>
<evidence type="ECO:0000256" key="2">
    <source>
        <dbReference type="ARBA" id="ARBA00034247"/>
    </source>
</evidence>
<evidence type="ECO:0000256" key="3">
    <source>
        <dbReference type="SAM" id="Phobius"/>
    </source>
</evidence>
<dbReference type="PANTHER" id="PTHR45138:SF9">
    <property type="entry name" value="DIGUANYLATE CYCLASE DGCM-RELATED"/>
    <property type="match status" value="1"/>
</dbReference>
<dbReference type="CDD" id="cd01949">
    <property type="entry name" value="GGDEF"/>
    <property type="match status" value="1"/>
</dbReference>
<evidence type="ECO:0000313" key="5">
    <source>
        <dbReference type="EMBL" id="NDK37856.1"/>
    </source>
</evidence>
<keyword evidence="3" id="KW-1133">Transmembrane helix</keyword>
<name>A0ABX0AED1_9GAMM</name>
<dbReference type="InterPro" id="IPR029787">
    <property type="entry name" value="Nucleotide_cyclase"/>
</dbReference>
<protein>
    <recommendedName>
        <fullName evidence="1">diguanylate cyclase</fullName>
        <ecNumber evidence="1">2.7.7.65</ecNumber>
    </recommendedName>
</protein>
<dbReference type="InterPro" id="IPR007891">
    <property type="entry name" value="CHASE3"/>
</dbReference>
<keyword evidence="3" id="KW-0812">Transmembrane</keyword>
<dbReference type="PANTHER" id="PTHR45138">
    <property type="entry name" value="REGULATORY COMPONENTS OF SENSORY TRANSDUCTION SYSTEM"/>
    <property type="match status" value="1"/>
</dbReference>
<feature type="transmembrane region" description="Helical" evidence="3">
    <location>
        <begin position="180"/>
        <end position="203"/>
    </location>
</feature>
<dbReference type="Proteomes" id="UP001429354">
    <property type="component" value="Unassembled WGS sequence"/>
</dbReference>
<dbReference type="InterPro" id="IPR050469">
    <property type="entry name" value="Diguanylate_Cyclase"/>
</dbReference>
<dbReference type="PROSITE" id="PS50887">
    <property type="entry name" value="GGDEF"/>
    <property type="match status" value="1"/>
</dbReference>
<dbReference type="EMBL" id="QOVG01000002">
    <property type="protein sequence ID" value="NDK37856.1"/>
    <property type="molecule type" value="Genomic_DNA"/>
</dbReference>
<sequence>MTPIRRLANQFGPLLATLIFIVIGVGVYLCADSFTNDARWVSHTNEVIGQIDEVDARLRDAEAAQRGFLLTNRVEYLADYRNARDRLPALATRLCVLVDDNPAQHSHCRRLQASVQSRLGQMESTVGIYRAHGLARAQAAIGQEVLRVSNDIRRGVQQMGAVERDLLQQRAASSRASANLLRGLALLGIPFGIAVIAMVYGLLRVENRRRAGAEAETGHANDRLRSSIEELQSRTADLHELGSYASMLQSCMRSEEAVALASDLLQRMLPGVAGSIYRIRASRDYAEEIIRWGEPAAASPQMLAHEDCWALRRGRPHAWDAGAGSCCAHVQATGVGELHTLCIPMVAQGVQLGFLYLSSARAGFMARTDLIETAIEQLAMALSNLSLQETLRVQSIRDPMTGLFNRRYLEESLGREVARCERRELPLALLMLDLDHFKRFNDQHGHAGGDALLTGFGALLQRLSRPEDIACRYGGEEFTLILPETTAEAAAARAEAIRVAVEAMRIQYLGRDLPDVTVSVGLAAMPGHGNSSDALLRCADEALYRAKREGRNRVSVAGDA</sequence>
<dbReference type="EC" id="2.7.7.65" evidence="1"/>
<dbReference type="InterPro" id="IPR000160">
    <property type="entry name" value="GGDEF_dom"/>
</dbReference>